<name>A0A1I7XZH8_9BILA</name>
<reference evidence="3" key="1">
    <citation type="submission" date="2016-11" db="UniProtKB">
        <authorList>
            <consortium name="WormBaseParasite"/>
        </authorList>
    </citation>
    <scope>IDENTIFICATION</scope>
</reference>
<protein>
    <submittedName>
        <fullName evidence="3">Uncharacterized protein</fullName>
    </submittedName>
</protein>
<proteinExistence type="predicted"/>
<feature type="region of interest" description="Disordered" evidence="1">
    <location>
        <begin position="20"/>
        <end position="44"/>
    </location>
</feature>
<dbReference type="Proteomes" id="UP000095287">
    <property type="component" value="Unplaced"/>
</dbReference>
<accession>A0A1I7XZH8</accession>
<organism evidence="2 3">
    <name type="scientific">Steinernema glaseri</name>
    <dbReference type="NCBI Taxonomy" id="37863"/>
    <lineage>
        <taxon>Eukaryota</taxon>
        <taxon>Metazoa</taxon>
        <taxon>Ecdysozoa</taxon>
        <taxon>Nematoda</taxon>
        <taxon>Chromadorea</taxon>
        <taxon>Rhabditida</taxon>
        <taxon>Tylenchina</taxon>
        <taxon>Panagrolaimomorpha</taxon>
        <taxon>Strongyloidoidea</taxon>
        <taxon>Steinernematidae</taxon>
        <taxon>Steinernema</taxon>
    </lineage>
</organism>
<sequence>MKEERGRSLALHLTMKTTLSRTLRSHPRSTRDHLQTSASTKTDAERRFAKHAILIDDVPAQQGEEECNGLEAEGRRPIIVPGAVMPIESRKTSCDSTRKLEFFILKLFNSKLDSIAFLSQAVITVPGGSNVLEPTVFEPRAFTC</sequence>
<evidence type="ECO:0000313" key="2">
    <source>
        <dbReference type="Proteomes" id="UP000095287"/>
    </source>
</evidence>
<dbReference type="AlphaFoldDB" id="A0A1I7XZH8"/>
<evidence type="ECO:0000256" key="1">
    <source>
        <dbReference type="SAM" id="MobiDB-lite"/>
    </source>
</evidence>
<keyword evidence="2" id="KW-1185">Reference proteome</keyword>
<dbReference type="WBParaSite" id="L893_g10903.t1">
    <property type="protein sequence ID" value="L893_g10903.t1"/>
    <property type="gene ID" value="L893_g10903"/>
</dbReference>
<evidence type="ECO:0000313" key="3">
    <source>
        <dbReference type="WBParaSite" id="L893_g10903.t1"/>
    </source>
</evidence>